<keyword evidence="4" id="KW-0788">Thiol protease</keyword>
<name>A0A2R4T091_9ACTN</name>
<feature type="coiled-coil region" evidence="5">
    <location>
        <begin position="136"/>
        <end position="174"/>
    </location>
</feature>
<evidence type="ECO:0000256" key="3">
    <source>
        <dbReference type="ARBA" id="ARBA00022801"/>
    </source>
</evidence>
<reference evidence="9 10" key="1">
    <citation type="submission" date="2018-01" db="EMBL/GenBank/DDBJ databases">
        <title>Complete genome sequence of Streptomyces lunaelactis MM109T, a Ferroverdin A producer isolated from cave moonmilk deposits.</title>
        <authorList>
            <person name="Naome A."/>
            <person name="Martinet L."/>
            <person name="Maciejewska M."/>
            <person name="Anderssen S."/>
            <person name="Adam D."/>
            <person name="Tenconi E."/>
            <person name="Deflandre B."/>
            <person name="Arguelles-Arias A."/>
            <person name="Calusinska M."/>
            <person name="Copieters W."/>
            <person name="Karim L."/>
            <person name="Hanikenne M."/>
            <person name="Baurain D."/>
            <person name="van Wezel G."/>
            <person name="Smargiasso N."/>
            <person name="de Pauw E."/>
            <person name="Delfosse P."/>
            <person name="Rigali S."/>
        </authorList>
    </citation>
    <scope>NUCLEOTIDE SEQUENCE [LARGE SCALE GENOMIC DNA]</scope>
    <source>
        <strain evidence="9 10">MM109</strain>
    </source>
</reference>
<gene>
    <name evidence="9" type="ORF">SLUN_10480</name>
</gene>
<dbReference type="GeneID" id="55655686"/>
<sequence length="342" mass="36558">MASHRRPSQSGLTQSARVTVLSAAAATAAAALGAAPASADPRDATEATRANVDRLYEEAEQATENFNKAGERVGRLREQVAQAQDSAARGQERINRMRGALGSVAGAQYRSGGMDPALALLLSEDPDSYLDKAATLDRISERQTRALEDLRRARRKLGQEREEATRDLAELELSRTAVARHKRTVERKLTEAQRLLNSLPSEDRAAFDRVSRSGRGSLPELSGLAPASARAATAAMAARSAVGRPYVWGANGPSGFDCSGLMQWSYAQAGVGLPRTSQAQRYAGRQVSLAEARPGDLVAYRSDASHIGMYMGNGQVVHAPYPGAPVRYDPVGMMPVSSVTRV</sequence>
<dbReference type="PANTHER" id="PTHR47359:SF3">
    <property type="entry name" value="NLP_P60 DOMAIN-CONTAINING PROTEIN-RELATED"/>
    <property type="match status" value="1"/>
</dbReference>
<dbReference type="Pfam" id="PF00877">
    <property type="entry name" value="NLPC_P60"/>
    <property type="match status" value="1"/>
</dbReference>
<dbReference type="KEGG" id="slk:SLUN_10480"/>
<dbReference type="InterPro" id="IPR051794">
    <property type="entry name" value="PG_Endopeptidase_C40"/>
</dbReference>
<evidence type="ECO:0000256" key="2">
    <source>
        <dbReference type="ARBA" id="ARBA00022670"/>
    </source>
</evidence>
<dbReference type="Proteomes" id="UP000244201">
    <property type="component" value="Chromosome"/>
</dbReference>
<proteinExistence type="inferred from homology"/>
<protein>
    <recommendedName>
        <fullName evidence="8">NlpC/P60 domain-containing protein</fullName>
    </recommendedName>
</protein>
<keyword evidence="10" id="KW-1185">Reference proteome</keyword>
<keyword evidence="3" id="KW-0378">Hydrolase</keyword>
<keyword evidence="2" id="KW-0645">Protease</keyword>
<dbReference type="PROSITE" id="PS51935">
    <property type="entry name" value="NLPC_P60"/>
    <property type="match status" value="1"/>
</dbReference>
<dbReference type="InterPro" id="IPR000064">
    <property type="entry name" value="NLP_P60_dom"/>
</dbReference>
<dbReference type="AlphaFoldDB" id="A0A2R4T091"/>
<dbReference type="PANTHER" id="PTHR47359">
    <property type="entry name" value="PEPTIDOGLYCAN DL-ENDOPEPTIDASE CWLO"/>
    <property type="match status" value="1"/>
</dbReference>
<evidence type="ECO:0000313" key="9">
    <source>
        <dbReference type="EMBL" id="AVZ72553.1"/>
    </source>
</evidence>
<keyword evidence="5" id="KW-0175">Coiled coil</keyword>
<evidence type="ECO:0000256" key="6">
    <source>
        <dbReference type="SAM" id="MobiDB-lite"/>
    </source>
</evidence>
<dbReference type="OrthoDB" id="5177647at2"/>
<dbReference type="EMBL" id="CP026304">
    <property type="protein sequence ID" value="AVZ72553.1"/>
    <property type="molecule type" value="Genomic_DNA"/>
</dbReference>
<feature type="signal peptide" evidence="7">
    <location>
        <begin position="1"/>
        <end position="39"/>
    </location>
</feature>
<evidence type="ECO:0000256" key="1">
    <source>
        <dbReference type="ARBA" id="ARBA00007074"/>
    </source>
</evidence>
<dbReference type="Gene3D" id="3.90.1720.10">
    <property type="entry name" value="endopeptidase domain like (from Nostoc punctiforme)"/>
    <property type="match status" value="1"/>
</dbReference>
<feature type="region of interest" description="Disordered" evidence="6">
    <location>
        <begin position="31"/>
        <end position="50"/>
    </location>
</feature>
<organism evidence="9 10">
    <name type="scientific">Streptomyces lunaelactis</name>
    <dbReference type="NCBI Taxonomy" id="1535768"/>
    <lineage>
        <taxon>Bacteria</taxon>
        <taxon>Bacillati</taxon>
        <taxon>Actinomycetota</taxon>
        <taxon>Actinomycetes</taxon>
        <taxon>Kitasatosporales</taxon>
        <taxon>Streptomycetaceae</taxon>
        <taxon>Streptomyces</taxon>
    </lineage>
</organism>
<feature type="compositionally biased region" description="Basic and acidic residues" evidence="6">
    <location>
        <begin position="40"/>
        <end position="50"/>
    </location>
</feature>
<dbReference type="SUPFAM" id="SSF54001">
    <property type="entry name" value="Cysteine proteinases"/>
    <property type="match status" value="1"/>
</dbReference>
<comment type="similarity">
    <text evidence="1">Belongs to the peptidase C40 family.</text>
</comment>
<evidence type="ECO:0000259" key="8">
    <source>
        <dbReference type="PROSITE" id="PS51935"/>
    </source>
</evidence>
<dbReference type="InterPro" id="IPR038765">
    <property type="entry name" value="Papain-like_cys_pep_sf"/>
</dbReference>
<keyword evidence="7" id="KW-0732">Signal</keyword>
<dbReference type="GO" id="GO:0008234">
    <property type="term" value="F:cysteine-type peptidase activity"/>
    <property type="evidence" value="ECO:0007669"/>
    <property type="project" value="UniProtKB-KW"/>
</dbReference>
<accession>A0A2R4T091</accession>
<evidence type="ECO:0000256" key="4">
    <source>
        <dbReference type="ARBA" id="ARBA00022807"/>
    </source>
</evidence>
<evidence type="ECO:0000256" key="5">
    <source>
        <dbReference type="SAM" id="Coils"/>
    </source>
</evidence>
<evidence type="ECO:0000256" key="7">
    <source>
        <dbReference type="SAM" id="SignalP"/>
    </source>
</evidence>
<feature type="domain" description="NlpC/P60" evidence="8">
    <location>
        <begin position="228"/>
        <end position="342"/>
    </location>
</feature>
<feature type="chain" id="PRO_5015305008" description="NlpC/P60 domain-containing protein" evidence="7">
    <location>
        <begin position="40"/>
        <end position="342"/>
    </location>
</feature>
<dbReference type="RefSeq" id="WP_108148235.1">
    <property type="nucleotide sequence ID" value="NZ_CP026304.1"/>
</dbReference>
<evidence type="ECO:0000313" key="10">
    <source>
        <dbReference type="Proteomes" id="UP000244201"/>
    </source>
</evidence>
<dbReference type="GO" id="GO:0006508">
    <property type="term" value="P:proteolysis"/>
    <property type="evidence" value="ECO:0007669"/>
    <property type="project" value="UniProtKB-KW"/>
</dbReference>